<accession>A0ABY8XZ59</accession>
<evidence type="ECO:0000256" key="1">
    <source>
        <dbReference type="SAM" id="MobiDB-lite"/>
    </source>
</evidence>
<evidence type="ECO:0000313" key="2">
    <source>
        <dbReference type="EMBL" id="WIV60701.1"/>
    </source>
</evidence>
<proteinExistence type="predicted"/>
<dbReference type="EMBL" id="CP127173">
    <property type="protein sequence ID" value="WIV60701.1"/>
    <property type="molecule type" value="Genomic_DNA"/>
</dbReference>
<sequence>MSVEETVAGVNEAVDKATAATTRLQQAGMAAEEASQALKQATQGSGDQGISQALGLLAEAIKGTTDLSNAVRTVAGDLSAYATSLGGQTTENQRAGRSSGPPAATPPATTTDDPVEELRRQLPPPVTRREQKTHGVWTAPGRAAAALASSRGGYADRVNEVLKEAGCPRLPVTASRDVELQIAAEMRDAGITDATVVINNQPCTGPTSCDGLLGVVLPPGSTLTVYGTDGFKKVYKGGATPWWR</sequence>
<organism evidence="2 3">
    <name type="scientific">Amycolatopsis nalaikhensis</name>
    <dbReference type="NCBI Taxonomy" id="715472"/>
    <lineage>
        <taxon>Bacteria</taxon>
        <taxon>Bacillati</taxon>
        <taxon>Actinomycetota</taxon>
        <taxon>Actinomycetes</taxon>
        <taxon>Pseudonocardiales</taxon>
        <taxon>Pseudonocardiaceae</taxon>
        <taxon>Amycolatopsis</taxon>
    </lineage>
</organism>
<name>A0ABY8XZ59_9PSEU</name>
<dbReference type="Pfam" id="PF14428">
    <property type="entry name" value="DddA-like"/>
    <property type="match status" value="1"/>
</dbReference>
<protein>
    <submittedName>
        <fullName evidence="2">SCP1.201-like deaminase</fullName>
    </submittedName>
</protein>
<dbReference type="RefSeq" id="WP_285458310.1">
    <property type="nucleotide sequence ID" value="NZ_CP127173.1"/>
</dbReference>
<feature type="compositionally biased region" description="Polar residues" evidence="1">
    <location>
        <begin position="87"/>
        <end position="96"/>
    </location>
</feature>
<keyword evidence="3" id="KW-1185">Reference proteome</keyword>
<reference evidence="2 3" key="1">
    <citation type="submission" date="2023-06" db="EMBL/GenBank/DDBJ databases">
        <authorList>
            <person name="Oyuntsetseg B."/>
            <person name="Kim S.B."/>
        </authorList>
    </citation>
    <scope>NUCLEOTIDE SEQUENCE [LARGE SCALE GENOMIC DNA]</scope>
    <source>
        <strain evidence="2 3">2-2</strain>
    </source>
</reference>
<dbReference type="Proteomes" id="UP001227101">
    <property type="component" value="Chromosome"/>
</dbReference>
<gene>
    <name evidence="2" type="ORF">QP939_19845</name>
</gene>
<evidence type="ECO:0000313" key="3">
    <source>
        <dbReference type="Proteomes" id="UP001227101"/>
    </source>
</evidence>
<feature type="region of interest" description="Disordered" evidence="1">
    <location>
        <begin position="87"/>
        <end position="133"/>
    </location>
</feature>
<dbReference type="InterPro" id="IPR032724">
    <property type="entry name" value="SCP1.201-like"/>
</dbReference>